<dbReference type="GO" id="GO:0006352">
    <property type="term" value="P:DNA-templated transcription initiation"/>
    <property type="evidence" value="ECO:0007669"/>
    <property type="project" value="InterPro"/>
</dbReference>
<keyword evidence="2" id="KW-1185">Reference proteome</keyword>
<dbReference type="EMBL" id="OBEN01000008">
    <property type="protein sequence ID" value="SNZ15612.1"/>
    <property type="molecule type" value="Genomic_DNA"/>
</dbReference>
<dbReference type="OrthoDB" id="9799825at2"/>
<evidence type="ECO:0000313" key="1">
    <source>
        <dbReference type="EMBL" id="SNZ15612.1"/>
    </source>
</evidence>
<name>A0A285P1J9_9AQUI</name>
<sequence>MLSFSAIHRIATRVAIKYPEYIRDEIYSAAVEGIVIALRRYDPTKGASIETFALAYAKGYAQKEWERWKKPFLSLDYEYESKDGTFTLAELLGKEDPELASVEYSSLVEKLAKEENEKKLLELLQEGHGIKECAKALGKSRVWVWKKLKKIKKRSQVLI</sequence>
<reference evidence="2" key="1">
    <citation type="submission" date="2017-09" db="EMBL/GenBank/DDBJ databases">
        <authorList>
            <person name="Varghese N."/>
            <person name="Submissions S."/>
        </authorList>
    </citation>
    <scope>NUCLEOTIDE SEQUENCE [LARGE SCALE GENOMIC DNA]</scope>
    <source>
        <strain evidence="2">DSM 2913</strain>
    </source>
</reference>
<accession>A0A285P1J9</accession>
<evidence type="ECO:0000313" key="2">
    <source>
        <dbReference type="Proteomes" id="UP000218627"/>
    </source>
</evidence>
<gene>
    <name evidence="1" type="ORF">SAMN06265353_1414</name>
</gene>
<dbReference type="SUPFAM" id="SSF88946">
    <property type="entry name" value="Sigma2 domain of RNA polymerase sigma factors"/>
    <property type="match status" value="1"/>
</dbReference>
<organism evidence="1 2">
    <name type="scientific">Hydrogenobacter hydrogenophilus</name>
    <dbReference type="NCBI Taxonomy" id="35835"/>
    <lineage>
        <taxon>Bacteria</taxon>
        <taxon>Pseudomonadati</taxon>
        <taxon>Aquificota</taxon>
        <taxon>Aquificia</taxon>
        <taxon>Aquificales</taxon>
        <taxon>Aquificaceae</taxon>
        <taxon>Hydrogenobacter</taxon>
    </lineage>
</organism>
<dbReference type="Proteomes" id="UP000218627">
    <property type="component" value="Unassembled WGS sequence"/>
</dbReference>
<proteinExistence type="predicted"/>
<dbReference type="Gene3D" id="1.10.1740.10">
    <property type="match status" value="1"/>
</dbReference>
<dbReference type="AlphaFoldDB" id="A0A285P1J9"/>
<dbReference type="InterPro" id="IPR013325">
    <property type="entry name" value="RNA_pol_sigma_r2"/>
</dbReference>
<protein>
    <submittedName>
        <fullName evidence="1">Sigma-70 region 2</fullName>
    </submittedName>
</protein>
<dbReference type="GO" id="GO:0003700">
    <property type="term" value="F:DNA-binding transcription factor activity"/>
    <property type="evidence" value="ECO:0007669"/>
    <property type="project" value="InterPro"/>
</dbReference>